<proteinExistence type="predicted"/>
<comment type="caution">
    <text evidence="1">The sequence shown here is derived from an EMBL/GenBank/DDBJ whole genome shotgun (WGS) entry which is preliminary data.</text>
</comment>
<name>A0A9D3UFQ6_9ROSI</name>
<keyword evidence="2" id="KW-1185">Reference proteome</keyword>
<protein>
    <submittedName>
        <fullName evidence="1">Uncharacterized protein</fullName>
    </submittedName>
</protein>
<evidence type="ECO:0000313" key="1">
    <source>
        <dbReference type="EMBL" id="KAH1039620.1"/>
    </source>
</evidence>
<gene>
    <name evidence="1" type="ORF">J1N35_041363</name>
</gene>
<evidence type="ECO:0000313" key="2">
    <source>
        <dbReference type="Proteomes" id="UP000828251"/>
    </source>
</evidence>
<dbReference type="EMBL" id="JAIQCV010000012">
    <property type="protein sequence ID" value="KAH1039620.1"/>
    <property type="molecule type" value="Genomic_DNA"/>
</dbReference>
<dbReference type="AlphaFoldDB" id="A0A9D3UFQ6"/>
<dbReference type="Proteomes" id="UP000828251">
    <property type="component" value="Unassembled WGS sequence"/>
</dbReference>
<sequence>MAEHGVTTSLQKDITILQQKFQKMQGEFLQLDVQIDTRTTKGSSKGISLVLMNERKQKGFCFWCSAKYHIGHKCVKGKLYQVLIDTQSDGDGEEF</sequence>
<dbReference type="OrthoDB" id="10057496at2759"/>
<organism evidence="1 2">
    <name type="scientific">Gossypium stocksii</name>
    <dbReference type="NCBI Taxonomy" id="47602"/>
    <lineage>
        <taxon>Eukaryota</taxon>
        <taxon>Viridiplantae</taxon>
        <taxon>Streptophyta</taxon>
        <taxon>Embryophyta</taxon>
        <taxon>Tracheophyta</taxon>
        <taxon>Spermatophyta</taxon>
        <taxon>Magnoliopsida</taxon>
        <taxon>eudicotyledons</taxon>
        <taxon>Gunneridae</taxon>
        <taxon>Pentapetalae</taxon>
        <taxon>rosids</taxon>
        <taxon>malvids</taxon>
        <taxon>Malvales</taxon>
        <taxon>Malvaceae</taxon>
        <taxon>Malvoideae</taxon>
        <taxon>Gossypium</taxon>
    </lineage>
</organism>
<reference evidence="1 2" key="1">
    <citation type="journal article" date="2021" name="Plant Biotechnol. J.">
        <title>Multi-omics assisted identification of the key and species-specific regulatory components of drought-tolerant mechanisms in Gossypium stocksii.</title>
        <authorList>
            <person name="Yu D."/>
            <person name="Ke L."/>
            <person name="Zhang D."/>
            <person name="Wu Y."/>
            <person name="Sun Y."/>
            <person name="Mei J."/>
            <person name="Sun J."/>
            <person name="Sun Y."/>
        </authorList>
    </citation>
    <scope>NUCLEOTIDE SEQUENCE [LARGE SCALE GENOMIC DNA]</scope>
    <source>
        <strain evidence="2">cv. E1</strain>
        <tissue evidence="1">Leaf</tissue>
    </source>
</reference>
<accession>A0A9D3UFQ6</accession>